<gene>
    <name evidence="2" type="ordered locus">RSal33209_2536</name>
</gene>
<dbReference type="Pfam" id="PF00561">
    <property type="entry name" value="Abhydrolase_1"/>
    <property type="match status" value="1"/>
</dbReference>
<reference evidence="3" key="1">
    <citation type="journal article" date="2008" name="J. Bacteriol.">
        <title>Genome sequence of the fish pathogen Renibacterium salmoninarum suggests reductive evolution away from an environmental Arthrobacter ancestor.</title>
        <authorList>
            <person name="Wiens G.D."/>
            <person name="Rockey D.D."/>
            <person name="Wu Z."/>
            <person name="Chang J."/>
            <person name="Levy R."/>
            <person name="Crane S."/>
            <person name="Chen D.S."/>
            <person name="Capri G.R."/>
            <person name="Burnett J.R."/>
            <person name="Sudheesh P.S."/>
            <person name="Schipma M.J."/>
            <person name="Burd H."/>
            <person name="Bhattacharyya A."/>
            <person name="Rhodes L.D."/>
            <person name="Kaul R."/>
            <person name="Strom M.S."/>
        </authorList>
    </citation>
    <scope>NUCLEOTIDE SEQUENCE [LARGE SCALE GENOMIC DNA]</scope>
    <source>
        <strain evidence="3">ATCC 33209 / DSM 20767 / JCM 11484 / NBRC 15589 / NCIMB 2235</strain>
    </source>
</reference>
<organism evidence="2 3">
    <name type="scientific">Renibacterium salmoninarum (strain ATCC 33209 / DSM 20767 / JCM 11484 / NBRC 15589 / NCIMB 2235)</name>
    <dbReference type="NCBI Taxonomy" id="288705"/>
    <lineage>
        <taxon>Bacteria</taxon>
        <taxon>Bacillati</taxon>
        <taxon>Actinomycetota</taxon>
        <taxon>Actinomycetes</taxon>
        <taxon>Micrococcales</taxon>
        <taxon>Micrococcaceae</taxon>
        <taxon>Renibacterium</taxon>
    </lineage>
</organism>
<dbReference type="AlphaFoldDB" id="A9WRI0"/>
<dbReference type="STRING" id="288705.RSal33209_2536"/>
<dbReference type="Gene3D" id="3.40.50.1820">
    <property type="entry name" value="alpha/beta hydrolase"/>
    <property type="match status" value="1"/>
</dbReference>
<evidence type="ECO:0000313" key="3">
    <source>
        <dbReference type="Proteomes" id="UP000002007"/>
    </source>
</evidence>
<proteinExistence type="predicted"/>
<evidence type="ECO:0000259" key="1">
    <source>
        <dbReference type="Pfam" id="PF00561"/>
    </source>
</evidence>
<accession>A9WRI0</accession>
<dbReference type="GO" id="GO:0003824">
    <property type="term" value="F:catalytic activity"/>
    <property type="evidence" value="ECO:0007669"/>
    <property type="project" value="UniProtKB-ARBA"/>
</dbReference>
<name>A9WRI0_RENSM</name>
<dbReference type="InterPro" id="IPR000073">
    <property type="entry name" value="AB_hydrolase_1"/>
</dbReference>
<dbReference type="PANTHER" id="PTHR43689">
    <property type="entry name" value="HYDROLASE"/>
    <property type="match status" value="1"/>
</dbReference>
<dbReference type="eggNOG" id="COG0429">
    <property type="taxonomic scope" value="Bacteria"/>
</dbReference>
<dbReference type="SUPFAM" id="SSF53474">
    <property type="entry name" value="alpha/beta-Hydrolases"/>
    <property type="match status" value="1"/>
</dbReference>
<feature type="domain" description="AB hydrolase-1" evidence="1">
    <location>
        <begin position="103"/>
        <end position="158"/>
    </location>
</feature>
<dbReference type="PANTHER" id="PTHR43689:SF8">
    <property type="entry name" value="ALPHA_BETA-HYDROLASES SUPERFAMILY PROTEIN"/>
    <property type="match status" value="1"/>
</dbReference>
<dbReference type="HOGENOM" id="CLU_1659330_0_0_11"/>
<protein>
    <recommendedName>
        <fullName evidence="1">AB hydrolase-1 domain-containing protein</fullName>
    </recommendedName>
</protein>
<dbReference type="InterPro" id="IPR029058">
    <property type="entry name" value="AB_hydrolase_fold"/>
</dbReference>
<keyword evidence="3" id="KW-1185">Reference proteome</keyword>
<dbReference type="EMBL" id="CP000910">
    <property type="protein sequence ID" value="ABY24262.1"/>
    <property type="molecule type" value="Genomic_DNA"/>
</dbReference>
<dbReference type="KEGG" id="rsa:RSal33209_2536"/>
<dbReference type="Proteomes" id="UP000002007">
    <property type="component" value="Chromosome"/>
</dbReference>
<dbReference type="PRINTS" id="PR00111">
    <property type="entry name" value="ABHYDROLASE"/>
</dbReference>
<evidence type="ECO:0000313" key="2">
    <source>
        <dbReference type="EMBL" id="ABY24262.1"/>
    </source>
</evidence>
<sequence length="159" mass="17857">MIMQAAVAQPGRVDRVALVNSAGFGKTVTIAIRALDIPVIGPKLLMPSMVMAKNVERSLYRDQRIVTSERIQLGFDMLSQPNAVRALEETARFLGSFRGVHEAWRRTLLDQFKALGKPTLVIWGTHDKILPATHMENAKRELPQAQHHLFQRVGHMPQT</sequence>